<dbReference type="AlphaFoldDB" id="A0ABD5SFQ7"/>
<comment type="caution">
    <text evidence="2">The sequence shown here is derived from an EMBL/GenBank/DDBJ whole genome shotgun (WGS) entry which is preliminary data.</text>
</comment>
<dbReference type="SUPFAM" id="SSF51445">
    <property type="entry name" value="(Trans)glycosidases"/>
    <property type="match status" value="1"/>
</dbReference>
<dbReference type="EMBL" id="JBHSWW010000197">
    <property type="protein sequence ID" value="MFC6754113.1"/>
    <property type="molecule type" value="Genomic_DNA"/>
</dbReference>
<organism evidence="2 3">
    <name type="scientific">Halorubrum tibetense</name>
    <dbReference type="NCBI Taxonomy" id="175631"/>
    <lineage>
        <taxon>Archaea</taxon>
        <taxon>Methanobacteriati</taxon>
        <taxon>Methanobacteriota</taxon>
        <taxon>Stenosarchaea group</taxon>
        <taxon>Halobacteria</taxon>
        <taxon>Halobacteriales</taxon>
        <taxon>Haloferacaceae</taxon>
        <taxon>Halorubrum</taxon>
    </lineage>
</organism>
<protein>
    <recommendedName>
        <fullName evidence="4">Family 2 glycosyl transferase</fullName>
    </recommendedName>
</protein>
<feature type="region of interest" description="Disordered" evidence="1">
    <location>
        <begin position="702"/>
        <end position="745"/>
    </location>
</feature>
<dbReference type="InterPro" id="IPR017853">
    <property type="entry name" value="GH"/>
</dbReference>
<dbReference type="Gene3D" id="3.20.20.80">
    <property type="entry name" value="Glycosidases"/>
    <property type="match status" value="1"/>
</dbReference>
<evidence type="ECO:0000313" key="3">
    <source>
        <dbReference type="Proteomes" id="UP001596442"/>
    </source>
</evidence>
<proteinExistence type="predicted"/>
<evidence type="ECO:0000256" key="1">
    <source>
        <dbReference type="SAM" id="MobiDB-lite"/>
    </source>
</evidence>
<dbReference type="Proteomes" id="UP001596442">
    <property type="component" value="Unassembled WGS sequence"/>
</dbReference>
<feature type="compositionally biased region" description="Low complexity" evidence="1">
    <location>
        <begin position="702"/>
        <end position="718"/>
    </location>
</feature>
<evidence type="ECO:0000313" key="2">
    <source>
        <dbReference type="EMBL" id="MFC6754113.1"/>
    </source>
</evidence>
<gene>
    <name evidence="2" type="ORF">ACFQEU_11665</name>
</gene>
<sequence>MNRRSFLASVGTGAAVGTAGCAFLDDGRSGPNIAVPDRRFRVVDDGFEVAVDDGPFEPLAVRGVNLGMANPGHFPGEAAITREEYDRWFGAMGELGVTVVRVYTVHPPAFYRALAEHNRGNPDPIYLVHGNWIGEEHLREAGDAFTLADPFDRSFRQVIDAVHGATTIAPEPGHASGTYDADVSDYTLGYVIGIEWPPAVVIETNRVNDAGGYAGSYLDSVADRPFERWLAERLDRGIAYETDEYGDQRPTAFTNWVTTDPLDHPYEPFEMEDAVSVDPDALVPTDAYEAGTFAAYHVYPYYPPLLNETPEYAEYVDHRGEPNSYAGYLNDLVGSTDIPLVVAEFGVPSSRGIAQRDVHGRDQGRHTEREQGEILAASYEDVQESGAAGGILFSWHDEWFKRTWNLEALSDPNRRPHWSNVQTPEQRFGLLAFDPADAVPLDGSPEAWTDATVAEPRGESTRLDDGVDPARELTALRVTSDEAYLSIRLECADLGSGVDWDRVNYLLTLGLTDRGEVVLPYDVDATSRGADFVVRLGGPDDSRVTVYPRYDTFAYRYGAEAGLDLAAYRDPEPGWFAPLRIVINRGYTVPPTGERIPFESVETGRLRYGNGNPASSAYDSLADVHVSPPEDAIEVRLPWQLLNVADPSRRRRLGDVWTDGLDRYEPFETIDVAAASYVPAGGDGDAASVSGLRVGAGAGARADAEAGTEAGETNLTGAIPGIDETGGGSAGPDARLDTTAYTPPTWDVPRYTERLKESADAVADVFDRYA</sequence>
<dbReference type="PROSITE" id="PS51257">
    <property type="entry name" value="PROKAR_LIPOPROTEIN"/>
    <property type="match status" value="1"/>
</dbReference>
<keyword evidence="3" id="KW-1185">Reference proteome</keyword>
<dbReference type="RefSeq" id="WP_379782316.1">
    <property type="nucleotide sequence ID" value="NZ_JBHSWW010000197.1"/>
</dbReference>
<reference evidence="2 3" key="1">
    <citation type="journal article" date="2019" name="Int. J. Syst. Evol. Microbiol.">
        <title>The Global Catalogue of Microorganisms (GCM) 10K type strain sequencing project: providing services to taxonomists for standard genome sequencing and annotation.</title>
        <authorList>
            <consortium name="The Broad Institute Genomics Platform"/>
            <consortium name="The Broad Institute Genome Sequencing Center for Infectious Disease"/>
            <person name="Wu L."/>
            <person name="Ma J."/>
        </authorList>
    </citation>
    <scope>NUCLEOTIDE SEQUENCE [LARGE SCALE GENOMIC DNA]</scope>
    <source>
        <strain evidence="2 3">CGMCC 1.3239</strain>
    </source>
</reference>
<evidence type="ECO:0008006" key="4">
    <source>
        <dbReference type="Google" id="ProtNLM"/>
    </source>
</evidence>
<name>A0ABD5SFQ7_9EURY</name>
<accession>A0ABD5SFQ7</accession>